<dbReference type="SUPFAM" id="SSF48464">
    <property type="entry name" value="ENTH/VHS domain"/>
    <property type="match status" value="1"/>
</dbReference>
<evidence type="ECO:0000259" key="7">
    <source>
        <dbReference type="PROSITE" id="PS50067"/>
    </source>
</evidence>
<evidence type="ECO:0000259" key="8">
    <source>
        <dbReference type="PROSITE" id="PS50179"/>
    </source>
</evidence>
<organism evidence="9">
    <name type="scientific">Eutreptiella gymnastica</name>
    <dbReference type="NCBI Taxonomy" id="73025"/>
    <lineage>
        <taxon>Eukaryota</taxon>
        <taxon>Discoba</taxon>
        <taxon>Euglenozoa</taxon>
        <taxon>Euglenida</taxon>
        <taxon>Spirocuta</taxon>
        <taxon>Euglenophyceae</taxon>
        <taxon>Eutreptiales</taxon>
        <taxon>Eutreptiaceae</taxon>
        <taxon>Eutreptiella</taxon>
    </lineage>
</organism>
<dbReference type="PANTHER" id="PTHR47972">
    <property type="entry name" value="KINESIN-LIKE PROTEIN KLP-3"/>
    <property type="match status" value="1"/>
</dbReference>
<feature type="coiled-coil region" evidence="5">
    <location>
        <begin position="243"/>
        <end position="291"/>
    </location>
</feature>
<accession>A0A7S4GKI5</accession>
<dbReference type="GO" id="GO:0003777">
    <property type="term" value="F:microtubule motor activity"/>
    <property type="evidence" value="ECO:0007669"/>
    <property type="project" value="InterPro"/>
</dbReference>
<dbReference type="InterPro" id="IPR001752">
    <property type="entry name" value="Kinesin_motor_dom"/>
</dbReference>
<dbReference type="PROSITE" id="PS00411">
    <property type="entry name" value="KINESIN_MOTOR_1"/>
    <property type="match status" value="1"/>
</dbReference>
<dbReference type="Pfam" id="PF00225">
    <property type="entry name" value="Kinesin"/>
    <property type="match status" value="1"/>
</dbReference>
<dbReference type="InterPro" id="IPR019821">
    <property type="entry name" value="Kinesin_motor_CS"/>
</dbReference>
<evidence type="ECO:0000256" key="1">
    <source>
        <dbReference type="ARBA" id="ARBA00022741"/>
    </source>
</evidence>
<evidence type="ECO:0000256" key="5">
    <source>
        <dbReference type="SAM" id="Coils"/>
    </source>
</evidence>
<evidence type="ECO:0000313" key="9">
    <source>
        <dbReference type="EMBL" id="CAE0839534.1"/>
    </source>
</evidence>
<dbReference type="Pfam" id="PF00790">
    <property type="entry name" value="VHS"/>
    <property type="match status" value="1"/>
</dbReference>
<keyword evidence="1 3" id="KW-0547">Nucleotide-binding</keyword>
<keyword evidence="2 3" id="KW-0067">ATP-binding</keyword>
<dbReference type="Gene3D" id="3.40.850.10">
    <property type="entry name" value="Kinesin motor domain"/>
    <property type="match status" value="1"/>
</dbReference>
<proteinExistence type="inferred from homology"/>
<protein>
    <recommendedName>
        <fullName evidence="4">Kinesin-like protein</fullName>
    </recommendedName>
</protein>
<feature type="binding site" evidence="3">
    <location>
        <begin position="480"/>
        <end position="487"/>
    </location>
    <ligand>
        <name>ATP</name>
        <dbReference type="ChEBI" id="CHEBI:30616"/>
    </ligand>
</feature>
<dbReference type="InterPro" id="IPR027417">
    <property type="entry name" value="P-loop_NTPase"/>
</dbReference>
<name>A0A7S4GKI5_9EUGL</name>
<comment type="similarity">
    <text evidence="3 4">Belongs to the TRAFAC class myosin-kinesin ATPase superfamily. Kinesin family.</text>
</comment>
<evidence type="ECO:0000256" key="4">
    <source>
        <dbReference type="RuleBase" id="RU000394"/>
    </source>
</evidence>
<feature type="region of interest" description="Disordered" evidence="6">
    <location>
        <begin position="109"/>
        <end position="135"/>
    </location>
</feature>
<feature type="coiled-coil region" evidence="5">
    <location>
        <begin position="323"/>
        <end position="357"/>
    </location>
</feature>
<dbReference type="GO" id="GO:0008017">
    <property type="term" value="F:microtubule binding"/>
    <property type="evidence" value="ECO:0007669"/>
    <property type="project" value="InterPro"/>
</dbReference>
<dbReference type="SUPFAM" id="SSF52540">
    <property type="entry name" value="P-loop containing nucleoside triphosphate hydrolases"/>
    <property type="match status" value="1"/>
</dbReference>
<dbReference type="InterPro" id="IPR036961">
    <property type="entry name" value="Kinesin_motor_dom_sf"/>
</dbReference>
<evidence type="ECO:0000256" key="3">
    <source>
        <dbReference type="PROSITE-ProRule" id="PRU00283"/>
    </source>
</evidence>
<dbReference type="GO" id="GO:0005524">
    <property type="term" value="F:ATP binding"/>
    <property type="evidence" value="ECO:0007669"/>
    <property type="project" value="UniProtKB-UniRule"/>
</dbReference>
<keyword evidence="5" id="KW-0175">Coiled coil</keyword>
<reference evidence="9" key="1">
    <citation type="submission" date="2021-01" db="EMBL/GenBank/DDBJ databases">
        <authorList>
            <person name="Corre E."/>
            <person name="Pelletier E."/>
            <person name="Niang G."/>
            <person name="Scheremetjew M."/>
            <person name="Finn R."/>
            <person name="Kale V."/>
            <person name="Holt S."/>
            <person name="Cochrane G."/>
            <person name="Meng A."/>
            <person name="Brown T."/>
            <person name="Cohen L."/>
        </authorList>
    </citation>
    <scope>NUCLEOTIDE SEQUENCE</scope>
    <source>
        <strain evidence="9">CCMP1594</strain>
    </source>
</reference>
<dbReference type="GO" id="GO:0043130">
    <property type="term" value="F:ubiquitin binding"/>
    <property type="evidence" value="ECO:0007669"/>
    <property type="project" value="InterPro"/>
</dbReference>
<feature type="domain" description="Kinesin motor" evidence="7">
    <location>
        <begin position="400"/>
        <end position="720"/>
    </location>
</feature>
<evidence type="ECO:0000256" key="6">
    <source>
        <dbReference type="SAM" id="MobiDB-lite"/>
    </source>
</evidence>
<sequence>MVSLIVDAPTAREALVALKDPLKSASALIQLKAMSILGALVKNTGHHFHVELATKKWMDRLIKMVRTTRDSRVREKVLQLMVDWEQMFQLQLQLDEFSIALHRLKAKGVELPPPSEKGTRRSHRRQKSGDTTVNCSTGAERTLTRKESTKIPQTAQLTAIEILMTNIQADMSNLELGIQRPEILQHEVADECRQHLQKIQVVLSTDLPDQAMYEFINMSDQLHELLGLYDALYTDGTAAELALDREVSELKKLDAQIRDEDEAIAKKETEMAELQASLKAAQQELRLAQDETRQRSLRAPHNEKQKAMYAKMTQVVSNCVNVKQAASDLKSRMMDELEKMKQENAKFQVELEDSLMEFPVLMEKARTGESKAFLTLKKLYTIEVNTRKQLYNKLQELRGNIRVYCRVRPLSEKERLQHSENMMQYPGEGEIVVKDGAKQRAFEFDLVYNDGTTQEEVFEDTKPLINCVVDGYKVCIFAYGQTGSGKTYTMAGPHNNPGINRRALSRLFELVAERKDVEKSIVSVSVLEIYNENIRDLLASKVDDTVKYEIKTHPQDGQYVENLTSFPVQSLSDIDAYMAKAEKNRSSGRTNMNEHSSRSHMVLYVVVRTTNLQSGVVTVGKVSLVDLAGSERVGKSGATGDRMKEAQCINKSLSALGDVISSLSKNDSHIPYRNSKLTHLLKDSLGGNSKCLMFVNVSPASWNANETINSLQFAFRARGVVIGTAKKNVVPS</sequence>
<keyword evidence="4" id="KW-0493">Microtubule</keyword>
<keyword evidence="3 4" id="KW-0505">Motor protein</keyword>
<dbReference type="CDD" id="cd01366">
    <property type="entry name" value="KISc_C_terminal"/>
    <property type="match status" value="1"/>
</dbReference>
<dbReference type="InterPro" id="IPR008942">
    <property type="entry name" value="ENTH_VHS"/>
</dbReference>
<dbReference type="PROSITE" id="PS50179">
    <property type="entry name" value="VHS"/>
    <property type="match status" value="1"/>
</dbReference>
<dbReference type="FunFam" id="3.40.850.10:FF:000113">
    <property type="entry name" value="Kinesin-like protein"/>
    <property type="match status" value="1"/>
</dbReference>
<dbReference type="SMART" id="SM00129">
    <property type="entry name" value="KISc"/>
    <property type="match status" value="1"/>
</dbReference>
<dbReference type="EMBL" id="HBJA01147904">
    <property type="protein sequence ID" value="CAE0839534.1"/>
    <property type="molecule type" value="Transcribed_RNA"/>
</dbReference>
<dbReference type="GO" id="GO:0035091">
    <property type="term" value="F:phosphatidylinositol binding"/>
    <property type="evidence" value="ECO:0007669"/>
    <property type="project" value="InterPro"/>
</dbReference>
<gene>
    <name evidence="9" type="ORF">EGYM00163_LOCUS50906</name>
</gene>
<dbReference type="AlphaFoldDB" id="A0A7S4GKI5"/>
<dbReference type="PROSITE" id="PS50067">
    <property type="entry name" value="KINESIN_MOTOR_2"/>
    <property type="match status" value="1"/>
</dbReference>
<dbReference type="SMART" id="SM00288">
    <property type="entry name" value="VHS"/>
    <property type="match status" value="1"/>
</dbReference>
<dbReference type="Gene3D" id="1.25.40.90">
    <property type="match status" value="1"/>
</dbReference>
<dbReference type="GO" id="GO:0007018">
    <property type="term" value="P:microtubule-based movement"/>
    <property type="evidence" value="ECO:0007669"/>
    <property type="project" value="InterPro"/>
</dbReference>
<feature type="domain" description="VHS" evidence="8">
    <location>
        <begin position="1"/>
        <end position="112"/>
    </location>
</feature>
<dbReference type="PRINTS" id="PR00380">
    <property type="entry name" value="KINESINHEAVY"/>
</dbReference>
<dbReference type="InterPro" id="IPR027640">
    <property type="entry name" value="Kinesin-like_fam"/>
</dbReference>
<evidence type="ECO:0000256" key="2">
    <source>
        <dbReference type="ARBA" id="ARBA00022840"/>
    </source>
</evidence>
<dbReference type="GO" id="GO:0005874">
    <property type="term" value="C:microtubule"/>
    <property type="evidence" value="ECO:0007669"/>
    <property type="project" value="UniProtKB-KW"/>
</dbReference>
<dbReference type="InterPro" id="IPR002014">
    <property type="entry name" value="VHS_dom"/>
</dbReference>